<dbReference type="Proteomes" id="UP000030907">
    <property type="component" value="Chromosome"/>
</dbReference>
<dbReference type="KEGG" id="sphk:SKP52_15695"/>
<evidence type="ECO:0000313" key="2">
    <source>
        <dbReference type="Proteomes" id="UP000030907"/>
    </source>
</evidence>
<gene>
    <name evidence="1" type="ORF">SKP52_15695</name>
</gene>
<dbReference type="RefSeq" id="WP_148309156.1">
    <property type="nucleotide sequence ID" value="NZ_CP009122.1"/>
</dbReference>
<keyword evidence="2" id="KW-1185">Reference proteome</keyword>
<dbReference type="AlphaFoldDB" id="A0A0A7PPZ4"/>
<dbReference type="EMBL" id="CP009122">
    <property type="protein sequence ID" value="AJA10017.1"/>
    <property type="molecule type" value="Genomic_DNA"/>
</dbReference>
<dbReference type="STRING" id="1515612.SKP52_15695"/>
<accession>A0A0A7PPZ4</accession>
<dbReference type="HOGENOM" id="CLU_1407949_0_0_5"/>
<evidence type="ECO:0000313" key="1">
    <source>
        <dbReference type="EMBL" id="AJA10017.1"/>
    </source>
</evidence>
<dbReference type="OrthoDB" id="9758461at2"/>
<protein>
    <submittedName>
        <fullName evidence="1">Uncharacterized protein</fullName>
    </submittedName>
</protein>
<name>A0A0A7PPZ4_9SPHN</name>
<sequence length="193" mass="22286">MSDYWASSLTPLLRDPPPESHRRSAYEVEINPWSRRGDVEAALLFRGSIVSAYGYIESTLGELCVRASRLPSYAALRESFPHSADQRISFLRRAFAIEPLLQYQLWAGMFFDRLDAQSDLRNLAAHSRMQVMPDWGVTFHDLRRDGPSNVIMRRQRMTMSELETEAWRAARLSRLCQMLVGRLNRAEILPVIE</sequence>
<reference evidence="1 2" key="1">
    <citation type="journal article" date="2015" name="Int. J. Syst. Evol. Microbiol.">
        <title>Description of Sphingopyxis fribergensis sp. nov. - a soil bacterium with the ability to degrade styrene and phenylacetic acid.</title>
        <authorList>
            <person name="Oelschlagel M."/>
            <person name="Ruckert C."/>
            <person name="Kalinowski J."/>
            <person name="Schmidt G."/>
            <person name="Schlomann M."/>
            <person name="Tischler D."/>
        </authorList>
    </citation>
    <scope>NUCLEOTIDE SEQUENCE [LARGE SCALE GENOMIC DNA]</scope>
    <source>
        <strain evidence="1 2">Kp5.2</strain>
    </source>
</reference>
<proteinExistence type="predicted"/>
<organism evidence="1 2">
    <name type="scientific">Sphingopyxis fribergensis</name>
    <dbReference type="NCBI Taxonomy" id="1515612"/>
    <lineage>
        <taxon>Bacteria</taxon>
        <taxon>Pseudomonadati</taxon>
        <taxon>Pseudomonadota</taxon>
        <taxon>Alphaproteobacteria</taxon>
        <taxon>Sphingomonadales</taxon>
        <taxon>Sphingomonadaceae</taxon>
        <taxon>Sphingopyxis</taxon>
    </lineage>
</organism>